<organism evidence="2 3">
    <name type="scientific">Paraclostridium sordellii</name>
    <name type="common">Clostridium sordellii</name>
    <dbReference type="NCBI Taxonomy" id="1505"/>
    <lineage>
        <taxon>Bacteria</taxon>
        <taxon>Bacillati</taxon>
        <taxon>Bacillota</taxon>
        <taxon>Clostridia</taxon>
        <taxon>Peptostreptococcales</taxon>
        <taxon>Peptostreptococcaceae</taxon>
        <taxon>Paraclostridium</taxon>
    </lineage>
</organism>
<dbReference type="GO" id="GO:0016747">
    <property type="term" value="F:acyltransferase activity, transferring groups other than amino-acyl groups"/>
    <property type="evidence" value="ECO:0007669"/>
    <property type="project" value="InterPro"/>
</dbReference>
<dbReference type="InterPro" id="IPR016181">
    <property type="entry name" value="Acyl_CoA_acyltransferase"/>
</dbReference>
<dbReference type="RefSeq" id="WP_055341674.1">
    <property type="nucleotide sequence ID" value="NZ_CEKZ01000003.1"/>
</dbReference>
<dbReference type="AlphaFoldDB" id="A0A0C7R2A6"/>
<proteinExistence type="predicted"/>
<feature type="domain" description="N-acetyltransferase" evidence="1">
    <location>
        <begin position="129"/>
        <end position="263"/>
    </location>
</feature>
<dbReference type="Pfam" id="PF00583">
    <property type="entry name" value="Acetyltransf_1"/>
    <property type="match status" value="1"/>
</dbReference>
<name>A0A0C7R2A6_PARSO</name>
<gene>
    <name evidence="2" type="ORF">R28058_10311</name>
</gene>
<keyword evidence="2" id="KW-0808">Transferase</keyword>
<accession>A0A0C7R2A6</accession>
<reference evidence="2 3" key="1">
    <citation type="submission" date="2015-01" db="EMBL/GenBank/DDBJ databases">
        <authorList>
            <person name="Aslett A.Martin."/>
            <person name="De Silva Nishadi"/>
        </authorList>
    </citation>
    <scope>NUCLEOTIDE SEQUENCE [LARGE SCALE GENOMIC DNA]</scope>
    <source>
        <strain evidence="2 3">R28058</strain>
    </source>
</reference>
<dbReference type="Proteomes" id="UP000049127">
    <property type="component" value="Unassembled WGS sequence"/>
</dbReference>
<dbReference type="InterPro" id="IPR000182">
    <property type="entry name" value="GNAT_dom"/>
</dbReference>
<evidence type="ECO:0000313" key="2">
    <source>
        <dbReference type="EMBL" id="CEQ03298.1"/>
    </source>
</evidence>
<dbReference type="PROSITE" id="PS51186">
    <property type="entry name" value="GNAT"/>
    <property type="match status" value="1"/>
</dbReference>
<dbReference type="OrthoDB" id="248489at2"/>
<dbReference type="SUPFAM" id="SSF55729">
    <property type="entry name" value="Acyl-CoA N-acyltransferases (Nat)"/>
    <property type="match status" value="1"/>
</dbReference>
<evidence type="ECO:0000259" key="1">
    <source>
        <dbReference type="PROSITE" id="PS51186"/>
    </source>
</evidence>
<protein>
    <submittedName>
        <fullName evidence="2">GCN5-related N-acetyltransferase</fullName>
    </submittedName>
</protein>
<evidence type="ECO:0000313" key="3">
    <source>
        <dbReference type="Proteomes" id="UP000049127"/>
    </source>
</evidence>
<dbReference type="EMBL" id="CEKZ01000003">
    <property type="protein sequence ID" value="CEQ03298.1"/>
    <property type="molecule type" value="Genomic_DNA"/>
</dbReference>
<sequence>MILKLNDRHKDIVLNYVGKEPSINLFIIGDIEQYGFDKDFQEVWGSFDEKNNLTGVLLRYNNNFIPYIENLNEDVSQFKKIIKSYKGNKFISGKSDIIEKFKDILNDFEEKYMYFCQLKEKSKLLKWDDSIKVATEKDASRIYELIDTIDEFSVQDSVKEIEEKIRDNNKVVYYIENDKKEIITVSQITAENSKSAMVVGVATRKDYREKGYMSKCLSKLCNDFIDKNKSLCLFYDNPKAGSVYKKIGFEEIGTWIMLVERKN</sequence>
<dbReference type="Gene3D" id="3.40.630.30">
    <property type="match status" value="1"/>
</dbReference>